<dbReference type="GO" id="GO:0008726">
    <property type="term" value="F:alkanesulfonate monooxygenase activity"/>
    <property type="evidence" value="ECO:0007669"/>
    <property type="project" value="TreeGrafter"/>
</dbReference>
<dbReference type="PANTHER" id="PTHR42847:SF8">
    <property type="entry name" value="CONSERVED PROTEIN"/>
    <property type="match status" value="1"/>
</dbReference>
<evidence type="ECO:0000256" key="4">
    <source>
        <dbReference type="ARBA" id="ARBA00023033"/>
    </source>
</evidence>
<protein>
    <submittedName>
        <fullName evidence="6">Probable F420-dependent oxidoreductase, Rv1855c family</fullName>
    </submittedName>
</protein>
<evidence type="ECO:0000256" key="2">
    <source>
        <dbReference type="ARBA" id="ARBA00022643"/>
    </source>
</evidence>
<evidence type="ECO:0000256" key="1">
    <source>
        <dbReference type="ARBA" id="ARBA00022630"/>
    </source>
</evidence>
<keyword evidence="7" id="KW-1185">Reference proteome</keyword>
<gene>
    <name evidence="6" type="ORF">SAMN04489732_10727</name>
</gene>
<organism evidence="6 7">
    <name type="scientific">Amycolatopsis saalfeldensis</name>
    <dbReference type="NCBI Taxonomy" id="394193"/>
    <lineage>
        <taxon>Bacteria</taxon>
        <taxon>Bacillati</taxon>
        <taxon>Actinomycetota</taxon>
        <taxon>Actinomycetes</taxon>
        <taxon>Pseudonocardiales</taxon>
        <taxon>Pseudonocardiaceae</taxon>
        <taxon>Amycolatopsis</taxon>
    </lineage>
</organism>
<dbReference type="InterPro" id="IPR019952">
    <property type="entry name" value="F420_OxRdatse_Rv1855c_pred"/>
</dbReference>
<dbReference type="Pfam" id="PF00296">
    <property type="entry name" value="Bac_luciferase"/>
    <property type="match status" value="1"/>
</dbReference>
<evidence type="ECO:0000256" key="3">
    <source>
        <dbReference type="ARBA" id="ARBA00023002"/>
    </source>
</evidence>
<dbReference type="InterPro" id="IPR011251">
    <property type="entry name" value="Luciferase-like_dom"/>
</dbReference>
<keyword evidence="3" id="KW-0560">Oxidoreductase</keyword>
<dbReference type="STRING" id="394193.SAMN04489732_10727"/>
<dbReference type="EMBL" id="FOEF01000007">
    <property type="protein sequence ID" value="SEP37558.1"/>
    <property type="molecule type" value="Genomic_DNA"/>
</dbReference>
<dbReference type="GO" id="GO:0046306">
    <property type="term" value="P:alkanesulfonate catabolic process"/>
    <property type="evidence" value="ECO:0007669"/>
    <property type="project" value="TreeGrafter"/>
</dbReference>
<keyword evidence="2" id="KW-0288">FMN</keyword>
<dbReference type="InterPro" id="IPR050172">
    <property type="entry name" value="SsuD_RutA_monooxygenase"/>
</dbReference>
<sequence length="358" mass="39685">MLLSARRIPGAAGCANPHRGPTGDAMLGPMRFGLFMPQGWKLDLVGIEPGEHWRTMLDLARYAEDGPFESIWVYDHFHTVPVPTEEATHEAWSLMAAFAAATSRVRLGQMCTSMGYRNPAYLAKVASTVDIISGGRVEMGIGAGWYEHEWRAYGYGFPGAGERLGRLDEGVQIMRQLWTTGTATLEGKHFQVDGAINRPLPLQEGGIPIWIAGGGERKTLRIAAKYADYTNFDSDPEGFQHKSEILAGHCREVGTDFDAIVRSGNYNIMIGETEKDVQDRLAWVHAQYEPLVPADKLAAFDNLYSSGLLVGTPEQLVERLTRMKSLGMKYTILHFIESAYDRSGIDLFVKTVMPELID</sequence>
<keyword evidence="1" id="KW-0285">Flavoprotein</keyword>
<dbReference type="PANTHER" id="PTHR42847">
    <property type="entry name" value="ALKANESULFONATE MONOOXYGENASE"/>
    <property type="match status" value="1"/>
</dbReference>
<keyword evidence="4" id="KW-0503">Monooxygenase</keyword>
<proteinExistence type="predicted"/>
<name>A0A1H8XDZ1_9PSEU</name>
<dbReference type="Proteomes" id="UP000198582">
    <property type="component" value="Unassembled WGS sequence"/>
</dbReference>
<dbReference type="Gene3D" id="3.20.20.30">
    <property type="entry name" value="Luciferase-like domain"/>
    <property type="match status" value="1"/>
</dbReference>
<dbReference type="NCBIfam" id="TIGR03560">
    <property type="entry name" value="F420_Rv1855c"/>
    <property type="match status" value="1"/>
</dbReference>
<evidence type="ECO:0000313" key="7">
    <source>
        <dbReference type="Proteomes" id="UP000198582"/>
    </source>
</evidence>
<reference evidence="6 7" key="1">
    <citation type="submission" date="2016-10" db="EMBL/GenBank/DDBJ databases">
        <authorList>
            <person name="de Groot N.N."/>
        </authorList>
    </citation>
    <scope>NUCLEOTIDE SEQUENCE [LARGE SCALE GENOMIC DNA]</scope>
    <source>
        <strain evidence="6 7">DSM 44993</strain>
    </source>
</reference>
<evidence type="ECO:0000259" key="5">
    <source>
        <dbReference type="Pfam" id="PF00296"/>
    </source>
</evidence>
<dbReference type="InterPro" id="IPR036661">
    <property type="entry name" value="Luciferase-like_sf"/>
</dbReference>
<accession>A0A1H8XDZ1</accession>
<dbReference type="AlphaFoldDB" id="A0A1H8XDZ1"/>
<evidence type="ECO:0000313" key="6">
    <source>
        <dbReference type="EMBL" id="SEP37558.1"/>
    </source>
</evidence>
<dbReference type="SUPFAM" id="SSF51679">
    <property type="entry name" value="Bacterial luciferase-like"/>
    <property type="match status" value="1"/>
</dbReference>
<feature type="domain" description="Luciferase-like" evidence="5">
    <location>
        <begin position="30"/>
        <end position="328"/>
    </location>
</feature>